<feature type="transmembrane region" description="Helical" evidence="1">
    <location>
        <begin position="187"/>
        <end position="210"/>
    </location>
</feature>
<sequence length="392" mass="41717">MACLGQPLPFPWLPHAEWAQAVLLAHRVFGTMTLCAMVCWSLALTRQLRLGAAFFAAGGSTFVCGAWLLLWTLLLVAPAASLEQRVDFAWRDLAQEQHVAVALLLCGAGAAEMFHALALAAALPPRRWPHTVWFANMAMVGMLFVTHPQRTWSETQRHVALGLSLIAGAFTLTCEKNEGLLDGEQDVLEAPNIALAALSFGIAAILLFTFPPPDGGSTATNSPDTPQNLSISLSTPQNLSISLPAPQNLSTALPTPQNLSKLSPSPQILSISFTPHVGVSTHCQQGHPVAAAAVVVSLVSFVVIFAAAVWDAAELRAALHVIIRRVSRGCRAFTQSHQTCPHEDRSCSSIASSRTKCSRSLSSVEHITELQLLASAAPAGSDNELLDGSKHA</sequence>
<evidence type="ECO:0000313" key="2">
    <source>
        <dbReference type="EMBL" id="KAL1498840.1"/>
    </source>
</evidence>
<feature type="transmembrane region" description="Helical" evidence="1">
    <location>
        <begin position="289"/>
        <end position="310"/>
    </location>
</feature>
<organism evidence="2 3">
    <name type="scientific">Prymnesium parvum</name>
    <name type="common">Toxic golden alga</name>
    <dbReference type="NCBI Taxonomy" id="97485"/>
    <lineage>
        <taxon>Eukaryota</taxon>
        <taxon>Haptista</taxon>
        <taxon>Haptophyta</taxon>
        <taxon>Prymnesiophyceae</taxon>
        <taxon>Prymnesiales</taxon>
        <taxon>Prymnesiaceae</taxon>
        <taxon>Prymnesium</taxon>
    </lineage>
</organism>
<comment type="caution">
    <text evidence="2">The sequence shown here is derived from an EMBL/GenBank/DDBJ whole genome shotgun (WGS) entry which is preliminary data.</text>
</comment>
<feature type="transmembrane region" description="Helical" evidence="1">
    <location>
        <begin position="52"/>
        <end position="79"/>
    </location>
</feature>
<keyword evidence="1" id="KW-0472">Membrane</keyword>
<dbReference type="Proteomes" id="UP001515480">
    <property type="component" value="Unassembled WGS sequence"/>
</dbReference>
<evidence type="ECO:0000313" key="3">
    <source>
        <dbReference type="Proteomes" id="UP001515480"/>
    </source>
</evidence>
<keyword evidence="3" id="KW-1185">Reference proteome</keyword>
<evidence type="ECO:0000256" key="1">
    <source>
        <dbReference type="SAM" id="Phobius"/>
    </source>
</evidence>
<name>A0AB34IFK4_PRYPA</name>
<keyword evidence="1" id="KW-1133">Transmembrane helix</keyword>
<feature type="transmembrane region" description="Helical" evidence="1">
    <location>
        <begin position="99"/>
        <end position="123"/>
    </location>
</feature>
<gene>
    <name evidence="2" type="ORF">AB1Y20_013366</name>
</gene>
<dbReference type="AlphaFoldDB" id="A0AB34IFK4"/>
<keyword evidence="1" id="KW-0812">Transmembrane</keyword>
<accession>A0AB34IFK4</accession>
<protein>
    <recommendedName>
        <fullName evidence="4">Transmembrane protein 107</fullName>
    </recommendedName>
</protein>
<feature type="transmembrane region" description="Helical" evidence="1">
    <location>
        <begin position="18"/>
        <end position="40"/>
    </location>
</feature>
<dbReference type="EMBL" id="JBGBPQ010000026">
    <property type="protein sequence ID" value="KAL1498840.1"/>
    <property type="molecule type" value="Genomic_DNA"/>
</dbReference>
<proteinExistence type="predicted"/>
<evidence type="ECO:0008006" key="4">
    <source>
        <dbReference type="Google" id="ProtNLM"/>
    </source>
</evidence>
<reference evidence="2 3" key="1">
    <citation type="journal article" date="2024" name="Science">
        <title>Giant polyketide synthase enzymes in the biosynthesis of giant marine polyether toxins.</title>
        <authorList>
            <person name="Fallon T.R."/>
            <person name="Shende V.V."/>
            <person name="Wierzbicki I.H."/>
            <person name="Pendleton A.L."/>
            <person name="Watervoot N.F."/>
            <person name="Auber R.P."/>
            <person name="Gonzalez D.J."/>
            <person name="Wisecaver J.H."/>
            <person name="Moore B.S."/>
        </authorList>
    </citation>
    <scope>NUCLEOTIDE SEQUENCE [LARGE SCALE GENOMIC DNA]</scope>
    <source>
        <strain evidence="2 3">12B1</strain>
    </source>
</reference>